<feature type="region of interest" description="Disordered" evidence="1">
    <location>
        <begin position="95"/>
        <end position="136"/>
    </location>
</feature>
<accession>A0ABT4LPP3</accession>
<evidence type="ECO:0000313" key="2">
    <source>
        <dbReference type="EMBL" id="MCZ4283103.1"/>
    </source>
</evidence>
<proteinExistence type="predicted"/>
<feature type="compositionally biased region" description="Basic and acidic residues" evidence="1">
    <location>
        <begin position="127"/>
        <end position="136"/>
    </location>
</feature>
<protein>
    <submittedName>
        <fullName evidence="2">Uncharacterized protein</fullName>
    </submittedName>
</protein>
<sequence>MINLSRKKMIEKQEISALDKITDRSEDLKRVPVETWANTFLKKSCANLGLKLRFGVIAAIDCLYAVSVNEKFRQKCADQNIPLIIGLHQALEEYGESKSENQSEGIQEPDSIWREDHGGIGSVLSITDRKWPPKVR</sequence>
<dbReference type="Proteomes" id="UP001069802">
    <property type="component" value="Unassembled WGS sequence"/>
</dbReference>
<dbReference type="EMBL" id="JAPWGY010000018">
    <property type="protein sequence ID" value="MCZ4283103.1"/>
    <property type="molecule type" value="Genomic_DNA"/>
</dbReference>
<organism evidence="2 3">
    <name type="scientific">Kiloniella laminariae</name>
    <dbReference type="NCBI Taxonomy" id="454162"/>
    <lineage>
        <taxon>Bacteria</taxon>
        <taxon>Pseudomonadati</taxon>
        <taxon>Pseudomonadota</taxon>
        <taxon>Alphaproteobacteria</taxon>
        <taxon>Rhodospirillales</taxon>
        <taxon>Kiloniellaceae</taxon>
        <taxon>Kiloniella</taxon>
    </lineage>
</organism>
<name>A0ABT4LPP3_9PROT</name>
<dbReference type="RefSeq" id="WP_269425225.1">
    <property type="nucleotide sequence ID" value="NZ_JAPWGY010000018.1"/>
</dbReference>
<evidence type="ECO:0000313" key="3">
    <source>
        <dbReference type="Proteomes" id="UP001069802"/>
    </source>
</evidence>
<reference evidence="2" key="1">
    <citation type="submission" date="2022-12" db="EMBL/GenBank/DDBJ databases">
        <title>Bacterial isolates from different developmental stages of Nematostella vectensis.</title>
        <authorList>
            <person name="Fraune S."/>
        </authorList>
    </citation>
    <scope>NUCLEOTIDE SEQUENCE</scope>
    <source>
        <strain evidence="2">G21630-S1</strain>
    </source>
</reference>
<keyword evidence="3" id="KW-1185">Reference proteome</keyword>
<comment type="caution">
    <text evidence="2">The sequence shown here is derived from an EMBL/GenBank/DDBJ whole genome shotgun (WGS) entry which is preliminary data.</text>
</comment>
<gene>
    <name evidence="2" type="ORF">O4H49_20125</name>
</gene>
<evidence type="ECO:0000256" key="1">
    <source>
        <dbReference type="SAM" id="MobiDB-lite"/>
    </source>
</evidence>